<dbReference type="KEGG" id="sus:Acid_4763"/>
<organism evidence="1">
    <name type="scientific">Solibacter usitatus (strain Ellin6076)</name>
    <dbReference type="NCBI Taxonomy" id="234267"/>
    <lineage>
        <taxon>Bacteria</taxon>
        <taxon>Pseudomonadati</taxon>
        <taxon>Acidobacteriota</taxon>
        <taxon>Terriglobia</taxon>
        <taxon>Bryobacterales</taxon>
        <taxon>Solibacteraceae</taxon>
        <taxon>Candidatus Solibacter</taxon>
    </lineage>
</organism>
<dbReference type="HOGENOM" id="CLU_2958352_0_0_0"/>
<evidence type="ECO:0000313" key="1">
    <source>
        <dbReference type="EMBL" id="ABJ85722.1"/>
    </source>
</evidence>
<reference evidence="1" key="1">
    <citation type="submission" date="2006-10" db="EMBL/GenBank/DDBJ databases">
        <title>Complete sequence of Solibacter usitatus Ellin6076.</title>
        <authorList>
            <consortium name="US DOE Joint Genome Institute"/>
            <person name="Copeland A."/>
            <person name="Lucas S."/>
            <person name="Lapidus A."/>
            <person name="Barry K."/>
            <person name="Detter J.C."/>
            <person name="Glavina del Rio T."/>
            <person name="Hammon N."/>
            <person name="Israni S."/>
            <person name="Dalin E."/>
            <person name="Tice H."/>
            <person name="Pitluck S."/>
            <person name="Thompson L.S."/>
            <person name="Brettin T."/>
            <person name="Bruce D."/>
            <person name="Han C."/>
            <person name="Tapia R."/>
            <person name="Gilna P."/>
            <person name="Schmutz J."/>
            <person name="Larimer F."/>
            <person name="Land M."/>
            <person name="Hauser L."/>
            <person name="Kyrpides N."/>
            <person name="Mikhailova N."/>
            <person name="Janssen P.H."/>
            <person name="Kuske C.R."/>
            <person name="Richardson P."/>
        </authorList>
    </citation>
    <scope>NUCLEOTIDE SEQUENCE</scope>
    <source>
        <strain evidence="1">Ellin6076</strain>
    </source>
</reference>
<sequence>MKLNIVKDNAGKVIATYEKPQGDGPSVTPELDRTHTVHEIEVAANYLHTIEAIYQQHSK</sequence>
<dbReference type="OrthoDB" id="9553920at2"/>
<dbReference type="AlphaFoldDB" id="Q01X93"/>
<name>Q01X93_SOLUE</name>
<dbReference type="InParanoid" id="Q01X93"/>
<gene>
    <name evidence="1" type="ordered locus">Acid_4763</name>
</gene>
<accession>Q01X93</accession>
<protein>
    <submittedName>
        <fullName evidence="1">Uncharacterized protein</fullName>
    </submittedName>
</protein>
<dbReference type="EMBL" id="CP000473">
    <property type="protein sequence ID" value="ABJ85722.1"/>
    <property type="molecule type" value="Genomic_DNA"/>
</dbReference>
<proteinExistence type="predicted"/>